<proteinExistence type="predicted"/>
<feature type="transmembrane region" description="Helical" evidence="2">
    <location>
        <begin position="125"/>
        <end position="143"/>
    </location>
</feature>
<sequence length="184" mass="19872">MNNPELQTEVGKPTWATDTGALDSDSVPTPHSRHPVVKRMLALIVLGLSLAASFALFVPRQITTMSHVLGAIYLLLILLGAISPKVSFNGLCLPVLLAWSVGANLLVLIWTIGSPGYGVLALGRMIPPLPLTGVNLLSAIYLVEGEIPLHKMGMFGAIVNHLRSFIIRKLCKKTDKEEEKTVMV</sequence>
<comment type="caution">
    <text evidence="3">The sequence shown here is derived from an EMBL/GenBank/DDBJ whole genome shotgun (WGS) entry which is preliminary data.</text>
</comment>
<dbReference type="GeneID" id="66069501"/>
<keyword evidence="2" id="KW-0472">Membrane</keyword>
<dbReference type="RefSeq" id="XP_043014950.1">
    <property type="nucleotide sequence ID" value="XM_043146250.1"/>
</dbReference>
<protein>
    <submittedName>
        <fullName evidence="3">Uncharacterized protein</fullName>
    </submittedName>
</protein>
<evidence type="ECO:0000256" key="1">
    <source>
        <dbReference type="SAM" id="MobiDB-lite"/>
    </source>
</evidence>
<feature type="region of interest" description="Disordered" evidence="1">
    <location>
        <begin position="1"/>
        <end position="31"/>
    </location>
</feature>
<name>A0A9P7V1G8_9AGAR</name>
<reference evidence="3" key="1">
    <citation type="journal article" date="2021" name="Genome Biol. Evol.">
        <title>The assembled and annotated genome of the fairy-ring fungus Marasmius oreades.</title>
        <authorList>
            <person name="Hiltunen M."/>
            <person name="Ament-Velasquez S.L."/>
            <person name="Johannesson H."/>
        </authorList>
    </citation>
    <scope>NUCLEOTIDE SEQUENCE</scope>
    <source>
        <strain evidence="3">03SP1</strain>
    </source>
</reference>
<accession>A0A9P7V1G8</accession>
<dbReference type="KEGG" id="more:E1B28_000425"/>
<dbReference type="Proteomes" id="UP001049176">
    <property type="component" value="Chromosome 1"/>
</dbReference>
<feature type="transmembrane region" description="Helical" evidence="2">
    <location>
        <begin position="64"/>
        <end position="82"/>
    </location>
</feature>
<feature type="transmembrane region" description="Helical" evidence="2">
    <location>
        <begin position="91"/>
        <end position="113"/>
    </location>
</feature>
<dbReference type="AlphaFoldDB" id="A0A9P7V1G8"/>
<keyword evidence="2" id="KW-1133">Transmembrane helix</keyword>
<keyword evidence="2" id="KW-0812">Transmembrane</keyword>
<evidence type="ECO:0000313" key="4">
    <source>
        <dbReference type="Proteomes" id="UP001049176"/>
    </source>
</evidence>
<dbReference type="EMBL" id="CM032181">
    <property type="protein sequence ID" value="KAG7098480.1"/>
    <property type="molecule type" value="Genomic_DNA"/>
</dbReference>
<evidence type="ECO:0000256" key="2">
    <source>
        <dbReference type="SAM" id="Phobius"/>
    </source>
</evidence>
<gene>
    <name evidence="3" type="ORF">E1B28_000425</name>
</gene>
<keyword evidence="4" id="KW-1185">Reference proteome</keyword>
<feature type="transmembrane region" description="Helical" evidence="2">
    <location>
        <begin position="40"/>
        <end position="58"/>
    </location>
</feature>
<organism evidence="3 4">
    <name type="scientific">Marasmius oreades</name>
    <name type="common">fairy-ring Marasmius</name>
    <dbReference type="NCBI Taxonomy" id="181124"/>
    <lineage>
        <taxon>Eukaryota</taxon>
        <taxon>Fungi</taxon>
        <taxon>Dikarya</taxon>
        <taxon>Basidiomycota</taxon>
        <taxon>Agaricomycotina</taxon>
        <taxon>Agaricomycetes</taxon>
        <taxon>Agaricomycetidae</taxon>
        <taxon>Agaricales</taxon>
        <taxon>Marasmiineae</taxon>
        <taxon>Marasmiaceae</taxon>
        <taxon>Marasmius</taxon>
    </lineage>
</organism>
<evidence type="ECO:0000313" key="3">
    <source>
        <dbReference type="EMBL" id="KAG7098480.1"/>
    </source>
</evidence>